<dbReference type="EMBL" id="JBIGIB010000001">
    <property type="protein sequence ID" value="MFG6464981.1"/>
    <property type="molecule type" value="Genomic_DNA"/>
</dbReference>
<evidence type="ECO:0000313" key="1">
    <source>
        <dbReference type="EMBL" id="MFG6464981.1"/>
    </source>
</evidence>
<dbReference type="RefSeq" id="WP_394379719.1">
    <property type="nucleotide sequence ID" value="NZ_JBIGIB010000001.1"/>
</dbReference>
<accession>A0ABW7GT64</accession>
<sequence length="395" mass="44707">MGSKASQPTVGADSEQYEIPLRRLRQPATVNLFKIGVLEGAHVAGMHQAKEVMQAMTKAGLDGVLDVRTWKGWFGDPRPRRARRDGVVALDRYLDAVQDPRRSQFPEASPTSRFFVALLEDGLASRLLAPTEAKAPEIALAQRALEYKPESAVHLHFDAIEAVSMSEGNGEVGWEKVKAICAKRVMQLLHQRWSPRNGTIYRELTPSLELRWTWADADERARILRRYGQLQPNMFEAHRRAVPYPCWDAAGIAGDEPEGFVHRLLLGLSTDSDFLVADRFQAWALDLASAAFAMHALAWTERYETHGVRVSPELVFWRALEQLYLSDEPDDVIRDGLVAALELISASWTDETLDTLHRARRWYRRILSDLGLDVCVVAETVRRCWRVRPIVYRGG</sequence>
<reference evidence="1 2" key="1">
    <citation type="submission" date="2024-08" db="EMBL/GenBank/DDBJ databases">
        <authorList>
            <person name="Lu H."/>
        </authorList>
    </citation>
    <scope>NUCLEOTIDE SEQUENCE [LARGE SCALE GENOMIC DNA]</scope>
    <source>
        <strain evidence="1 2">BYS87W</strain>
    </source>
</reference>
<comment type="caution">
    <text evidence="1">The sequence shown here is derived from an EMBL/GenBank/DDBJ whole genome shotgun (WGS) entry which is preliminary data.</text>
</comment>
<proteinExistence type="predicted"/>
<evidence type="ECO:0008006" key="3">
    <source>
        <dbReference type="Google" id="ProtNLM"/>
    </source>
</evidence>
<dbReference type="Proteomes" id="UP001606303">
    <property type="component" value="Unassembled WGS sequence"/>
</dbReference>
<evidence type="ECO:0000313" key="2">
    <source>
        <dbReference type="Proteomes" id="UP001606303"/>
    </source>
</evidence>
<keyword evidence="2" id="KW-1185">Reference proteome</keyword>
<gene>
    <name evidence="1" type="ORF">ACG01O_00025</name>
</gene>
<protein>
    <recommendedName>
        <fullName evidence="3">Aminoglycoside phosphotransferase domain-containing protein</fullName>
    </recommendedName>
</protein>
<organism evidence="1 2">
    <name type="scientific">Pelomonas baiyunensis</name>
    <dbReference type="NCBI Taxonomy" id="3299026"/>
    <lineage>
        <taxon>Bacteria</taxon>
        <taxon>Pseudomonadati</taxon>
        <taxon>Pseudomonadota</taxon>
        <taxon>Betaproteobacteria</taxon>
        <taxon>Burkholderiales</taxon>
        <taxon>Sphaerotilaceae</taxon>
        <taxon>Roseateles</taxon>
    </lineage>
</organism>
<name>A0ABW7GT64_9BURK</name>